<dbReference type="Proteomes" id="UP000829494">
    <property type="component" value="Chromosome"/>
</dbReference>
<dbReference type="EMBL" id="CP094298">
    <property type="protein sequence ID" value="UNZ01458.1"/>
    <property type="molecule type" value="Genomic_DNA"/>
</dbReference>
<feature type="domain" description="Transposase DDE" evidence="1">
    <location>
        <begin position="102"/>
        <end position="230"/>
    </location>
</feature>
<evidence type="ECO:0000313" key="2">
    <source>
        <dbReference type="EMBL" id="UNZ01458.1"/>
    </source>
</evidence>
<dbReference type="PANTHER" id="PTHR33408:SF2">
    <property type="entry name" value="TRANSPOSASE DDE DOMAIN-CONTAINING PROTEIN"/>
    <property type="match status" value="1"/>
</dbReference>
<dbReference type="InterPro" id="IPR025668">
    <property type="entry name" value="Tnp_DDE_dom"/>
</dbReference>
<evidence type="ECO:0000259" key="1">
    <source>
        <dbReference type="Pfam" id="PF13751"/>
    </source>
</evidence>
<protein>
    <submittedName>
        <fullName evidence="2">Transposase DDE domain protein</fullName>
    </submittedName>
</protein>
<reference evidence="2 3" key="1">
    <citation type="submission" date="2022-03" db="EMBL/GenBank/DDBJ databases">
        <title>Complete genome of Streptomyces rimosus ssp. rimosus R7 (=ATCC 10970).</title>
        <authorList>
            <person name="Beganovic S."/>
            <person name="Ruckert C."/>
            <person name="Busche T."/>
            <person name="Kalinowski J."/>
            <person name="Wittmann C."/>
        </authorList>
    </citation>
    <scope>NUCLEOTIDE SEQUENCE [LARGE SCALE GENOMIC DNA]</scope>
    <source>
        <strain evidence="2 3">R7</strain>
    </source>
</reference>
<dbReference type="Pfam" id="PF13751">
    <property type="entry name" value="DDE_Tnp_1_6"/>
    <property type="match status" value="1"/>
</dbReference>
<dbReference type="PANTHER" id="PTHR33408">
    <property type="entry name" value="TRANSPOSASE"/>
    <property type="match status" value="1"/>
</dbReference>
<proteinExistence type="predicted"/>
<gene>
    <name evidence="2" type="ORF">SRIMR7_04830</name>
</gene>
<sequence>MHLTETCDPQSPNLITHVVTTDASVQDGTMLKAIHTGLAGRGRLPALHLVDAGYIDARNVLAARRELGVELLGPVRPDTNRSAQKFGTDAFTIDWDRQTVRCPDGRTSVVWRNKLHDRHDGHRGRDPVIFVRFAARHCGPCPLRDRCTISQSGRTLMLRPSREEHELLQQARMLNQTEEWRRRYNPRAGIEGTISQGVRAFGLRRCRYRGYSKTSLQHLFTASAMNLTRLDAWIGGVSPAGTRISRFEALRPAA</sequence>
<name>A0ABY3YU60_STRRM</name>
<keyword evidence="3" id="KW-1185">Reference proteome</keyword>
<organism evidence="2 3">
    <name type="scientific">Streptomyces rimosus subsp. rimosus</name>
    <dbReference type="NCBI Taxonomy" id="132474"/>
    <lineage>
        <taxon>Bacteria</taxon>
        <taxon>Bacillati</taxon>
        <taxon>Actinomycetota</taxon>
        <taxon>Actinomycetes</taxon>
        <taxon>Kitasatosporales</taxon>
        <taxon>Streptomycetaceae</taxon>
        <taxon>Streptomyces</taxon>
    </lineage>
</organism>
<accession>A0ABY3YU60</accession>
<evidence type="ECO:0000313" key="3">
    <source>
        <dbReference type="Proteomes" id="UP000829494"/>
    </source>
</evidence>